<organism evidence="1 2">
    <name type="scientific">Lysobacter brunescens</name>
    <dbReference type="NCBI Taxonomy" id="262323"/>
    <lineage>
        <taxon>Bacteria</taxon>
        <taxon>Pseudomonadati</taxon>
        <taxon>Pseudomonadota</taxon>
        <taxon>Gammaproteobacteria</taxon>
        <taxon>Lysobacterales</taxon>
        <taxon>Lysobacteraceae</taxon>
        <taxon>Lysobacter</taxon>
    </lineage>
</organism>
<keyword evidence="2" id="KW-1185">Reference proteome</keyword>
<dbReference type="CDD" id="cd16018">
    <property type="entry name" value="Enpp"/>
    <property type="match status" value="1"/>
</dbReference>
<dbReference type="PANTHER" id="PTHR10151:SF120">
    <property type="entry name" value="BIS(5'-ADENOSYL)-TRIPHOSPHATASE"/>
    <property type="match status" value="1"/>
</dbReference>
<dbReference type="Pfam" id="PF01663">
    <property type="entry name" value="Phosphodiest"/>
    <property type="match status" value="1"/>
</dbReference>
<dbReference type="Gene3D" id="3.40.720.10">
    <property type="entry name" value="Alkaline Phosphatase, subunit A"/>
    <property type="match status" value="1"/>
</dbReference>
<comment type="caution">
    <text evidence="1">The sequence shown here is derived from an EMBL/GenBank/DDBJ whole genome shotgun (WGS) entry which is preliminary data.</text>
</comment>
<dbReference type="Proteomes" id="UP001597110">
    <property type="component" value="Unassembled WGS sequence"/>
</dbReference>
<dbReference type="SUPFAM" id="SSF53649">
    <property type="entry name" value="Alkaline phosphatase-like"/>
    <property type="match status" value="1"/>
</dbReference>
<evidence type="ECO:0000313" key="2">
    <source>
        <dbReference type="Proteomes" id="UP001597110"/>
    </source>
</evidence>
<reference evidence="2" key="1">
    <citation type="journal article" date="2019" name="Int. J. Syst. Evol. Microbiol.">
        <title>The Global Catalogue of Microorganisms (GCM) 10K type strain sequencing project: providing services to taxonomists for standard genome sequencing and annotation.</title>
        <authorList>
            <consortium name="The Broad Institute Genomics Platform"/>
            <consortium name="The Broad Institute Genome Sequencing Center for Infectious Disease"/>
            <person name="Wu L."/>
            <person name="Ma J."/>
        </authorList>
    </citation>
    <scope>NUCLEOTIDE SEQUENCE [LARGE SCALE GENOMIC DNA]</scope>
    <source>
        <strain evidence="2">CCUG 55585</strain>
    </source>
</reference>
<dbReference type="Gene3D" id="3.30.1360.180">
    <property type="match status" value="1"/>
</dbReference>
<protein>
    <submittedName>
        <fullName evidence="1">Ectonucleotide pyrophosphatase/phosphodiesterase</fullName>
    </submittedName>
</protein>
<evidence type="ECO:0000313" key="1">
    <source>
        <dbReference type="EMBL" id="MFD0725636.1"/>
    </source>
</evidence>
<dbReference type="RefSeq" id="WP_386823224.1">
    <property type="nucleotide sequence ID" value="NZ_JBHTIF010000001.1"/>
</dbReference>
<proteinExistence type="predicted"/>
<dbReference type="InterPro" id="IPR017850">
    <property type="entry name" value="Alkaline_phosphatase_core_sf"/>
</dbReference>
<dbReference type="InterPro" id="IPR002591">
    <property type="entry name" value="Phosphodiest/P_Trfase"/>
</dbReference>
<name>A0ABW2YB23_9GAMM</name>
<accession>A0ABW2YB23</accession>
<dbReference type="EMBL" id="JBHTIF010000001">
    <property type="protein sequence ID" value="MFD0725636.1"/>
    <property type="molecule type" value="Genomic_DNA"/>
</dbReference>
<sequence>MPVDPNSRPLAALLSRGGVLLALLVLLLPGCATPTRQSAIDETPASRQVILVSIDGLPASMLGNGTLPTLDALAGEGVRAEWMTPSYPTLTFPNHYTLVTGLRPDRHGIVHNNMRDPALGTFISKEAGAKDGRWWGGEPIWATLQRQGGIAATMFWPGSEAEIAGQRPAHYVPFDKSLSPDARVDRVLSWLDLPARTRPQLLTLYFDQYDVAAHEHGTSAPQSLRTLHRIDHALARLRDGLRARGMDDDTDLIVLSDHGMADVPRTQVRFLDDRLDAAAYDVVWWGLFTGLQPKPGREAEVERAFVGRHDAYTCWRKGELPAQWRYGTHPRIPAILCQSDTGWRVQARANPIWPNPVKGEHGFAPEAPEMRAVFVAAGPSFKRGVVLPAFENVDVYPLLARLLGIQPAPNDGTLASTQPALR</sequence>
<gene>
    <name evidence="1" type="ORF">ACFQ0E_08490</name>
</gene>
<dbReference type="PANTHER" id="PTHR10151">
    <property type="entry name" value="ECTONUCLEOTIDE PYROPHOSPHATASE/PHOSPHODIESTERASE"/>
    <property type="match status" value="1"/>
</dbReference>